<dbReference type="RefSeq" id="WP_010863872.1">
    <property type="nucleotide sequence ID" value="NZ_CP050969.1"/>
</dbReference>
<dbReference type="Proteomes" id="UP000664658">
    <property type="component" value="Unassembled WGS sequence"/>
</dbReference>
<name>A0A379CP37_PLESH</name>
<evidence type="ECO:0000313" key="3">
    <source>
        <dbReference type="Proteomes" id="UP000664658"/>
    </source>
</evidence>
<organism evidence="2 3">
    <name type="scientific">Plesiomonas shigelloides</name>
    <name type="common">Aeromonas shigelloides</name>
    <dbReference type="NCBI Taxonomy" id="703"/>
    <lineage>
        <taxon>Bacteria</taxon>
        <taxon>Pseudomonadati</taxon>
        <taxon>Pseudomonadota</taxon>
        <taxon>Gammaproteobacteria</taxon>
        <taxon>Enterobacterales</taxon>
        <taxon>Enterobacteriaceae</taxon>
        <taxon>Plesiomonas</taxon>
    </lineage>
</organism>
<evidence type="ECO:0000259" key="1">
    <source>
        <dbReference type="Pfam" id="PF07238"/>
    </source>
</evidence>
<dbReference type="GO" id="GO:0035438">
    <property type="term" value="F:cyclic-di-GMP binding"/>
    <property type="evidence" value="ECO:0007669"/>
    <property type="project" value="InterPro"/>
</dbReference>
<gene>
    <name evidence="2" type="ORF">J2R62_05160</name>
</gene>
<dbReference type="EMBL" id="JAFNAA010000004">
    <property type="protein sequence ID" value="MBO1107621.1"/>
    <property type="molecule type" value="Genomic_DNA"/>
</dbReference>
<proteinExistence type="predicted"/>
<dbReference type="GeneID" id="69706801"/>
<dbReference type="AlphaFoldDB" id="A0A379CP37"/>
<protein>
    <submittedName>
        <fullName evidence="2">PilZ domain-containing protein</fullName>
    </submittedName>
</protein>
<comment type="caution">
    <text evidence="2">The sequence shown here is derived from an EMBL/GenBank/DDBJ whole genome shotgun (WGS) entry which is preliminary data.</text>
</comment>
<evidence type="ECO:0000313" key="2">
    <source>
        <dbReference type="EMBL" id="MBO1107621.1"/>
    </source>
</evidence>
<sequence>MEQAQFFSVHQHLSVNIIPLRADETLPDDARFDEEIPLPFRIAAETAHLDISSIRSLRNIGSAADDLMGFLRIQQQKIDLVVNYILAQEDQPHLRHLTHSFSAGGFSYFADTPPASGSIMRIKLFLSQPAAAVYAYGEVSEVSIEDGRPLVQIRFIRLRDKDQDLLIRAALHEQQQQLKQRAELRVKD</sequence>
<dbReference type="InterPro" id="IPR009875">
    <property type="entry name" value="PilZ_domain"/>
</dbReference>
<accession>A0A379CP37</accession>
<dbReference type="Pfam" id="PF07238">
    <property type="entry name" value="PilZ"/>
    <property type="match status" value="1"/>
</dbReference>
<feature type="domain" description="PilZ" evidence="1">
    <location>
        <begin position="76"/>
        <end position="168"/>
    </location>
</feature>
<reference evidence="2" key="1">
    <citation type="submission" date="2021-03" db="EMBL/GenBank/DDBJ databases">
        <title>Plesiomonas shigelloides zfcc0051, isolated from zebrafish feces.</title>
        <authorList>
            <person name="Vanderhoek Z."/>
            <person name="Gaulke C."/>
        </authorList>
    </citation>
    <scope>NUCLEOTIDE SEQUENCE</scope>
    <source>
        <strain evidence="2">Zfcc0051</strain>
    </source>
</reference>